<accession>A0AA35PMI2</accession>
<feature type="compositionally biased region" description="Basic residues" evidence="1">
    <location>
        <begin position="117"/>
        <end position="129"/>
    </location>
</feature>
<evidence type="ECO:0000313" key="3">
    <source>
        <dbReference type="Proteomes" id="UP001178461"/>
    </source>
</evidence>
<sequence length="129" mass="14503">MQTKYSKELVLSNVGYSITFSEELQTRKPNAVTLRASTWRDFYLVGTPLQGRPFPVPSPHNKFCPRAHHTQGKPAPPAEVRPAEGTSRPMNSHFRGTNKKVNIPCLAGKNTASPKNGNKKNYRRWKNGE</sequence>
<evidence type="ECO:0000313" key="2">
    <source>
        <dbReference type="EMBL" id="CAI5794426.1"/>
    </source>
</evidence>
<gene>
    <name evidence="2" type="ORF">PODLI_1B032811</name>
</gene>
<reference evidence="2" key="1">
    <citation type="submission" date="2022-12" db="EMBL/GenBank/DDBJ databases">
        <authorList>
            <person name="Alioto T."/>
            <person name="Alioto T."/>
            <person name="Gomez Garrido J."/>
        </authorList>
    </citation>
    <scope>NUCLEOTIDE SEQUENCE</scope>
</reference>
<protein>
    <submittedName>
        <fullName evidence="2">Uncharacterized protein</fullName>
    </submittedName>
</protein>
<keyword evidence="3" id="KW-1185">Reference proteome</keyword>
<proteinExistence type="predicted"/>
<dbReference type="EMBL" id="OX395140">
    <property type="protein sequence ID" value="CAI5794426.1"/>
    <property type="molecule type" value="Genomic_DNA"/>
</dbReference>
<organism evidence="2 3">
    <name type="scientific">Podarcis lilfordi</name>
    <name type="common">Lilford's wall lizard</name>
    <dbReference type="NCBI Taxonomy" id="74358"/>
    <lineage>
        <taxon>Eukaryota</taxon>
        <taxon>Metazoa</taxon>
        <taxon>Chordata</taxon>
        <taxon>Craniata</taxon>
        <taxon>Vertebrata</taxon>
        <taxon>Euteleostomi</taxon>
        <taxon>Lepidosauria</taxon>
        <taxon>Squamata</taxon>
        <taxon>Bifurcata</taxon>
        <taxon>Unidentata</taxon>
        <taxon>Episquamata</taxon>
        <taxon>Laterata</taxon>
        <taxon>Lacertibaenia</taxon>
        <taxon>Lacertidae</taxon>
        <taxon>Podarcis</taxon>
    </lineage>
</organism>
<evidence type="ECO:0000256" key="1">
    <source>
        <dbReference type="SAM" id="MobiDB-lite"/>
    </source>
</evidence>
<name>A0AA35PMI2_9SAUR</name>
<feature type="region of interest" description="Disordered" evidence="1">
    <location>
        <begin position="54"/>
        <end position="129"/>
    </location>
</feature>
<dbReference type="Proteomes" id="UP001178461">
    <property type="component" value="Chromosome Z"/>
</dbReference>
<dbReference type="AlphaFoldDB" id="A0AA35PMI2"/>